<dbReference type="GO" id="GO:0006520">
    <property type="term" value="P:amino acid metabolic process"/>
    <property type="evidence" value="ECO:0007669"/>
    <property type="project" value="InterPro"/>
</dbReference>
<dbReference type="UniPathway" id="UPA00070">
    <property type="reaction ID" value="UER00116"/>
</dbReference>
<evidence type="ECO:0000313" key="11">
    <source>
        <dbReference type="Proteomes" id="UP000037977"/>
    </source>
</evidence>
<feature type="binding site" evidence="7">
    <location>
        <position position="249"/>
    </location>
    <ligand>
        <name>carbamoyl phosphate</name>
        <dbReference type="ChEBI" id="CHEBI:58228"/>
    </ligand>
</feature>
<evidence type="ECO:0000256" key="4">
    <source>
        <dbReference type="ARBA" id="ARBA00022975"/>
    </source>
</evidence>
<dbReference type="InterPro" id="IPR036901">
    <property type="entry name" value="Asp/Orn_carbamoylTrfase_sf"/>
</dbReference>
<dbReference type="RefSeq" id="WP_053993855.1">
    <property type="nucleotide sequence ID" value="NZ_CP065643.1"/>
</dbReference>
<dbReference type="AlphaFoldDB" id="A0A0N0UWX2"/>
<feature type="binding site" evidence="7">
    <location>
        <position position="127"/>
    </location>
    <ligand>
        <name>carbamoyl phosphate</name>
        <dbReference type="ChEBI" id="CHEBI:58228"/>
    </ligand>
</feature>
<keyword evidence="3 7" id="KW-0808">Transferase</keyword>
<comment type="pathway">
    <text evidence="1 7">Pyrimidine metabolism; UMP biosynthesis via de novo pathway; (S)-dihydroorotate from bicarbonate: step 2/3.</text>
</comment>
<evidence type="ECO:0000256" key="6">
    <source>
        <dbReference type="ARBA" id="ARBA00048859"/>
    </source>
</evidence>
<dbReference type="PRINTS" id="PR00101">
    <property type="entry name" value="ATCASE"/>
</dbReference>
<dbReference type="EMBL" id="LGCI01000005">
    <property type="protein sequence ID" value="KOY82607.1"/>
    <property type="molecule type" value="Genomic_DNA"/>
</dbReference>
<evidence type="ECO:0000259" key="9">
    <source>
        <dbReference type="Pfam" id="PF02729"/>
    </source>
</evidence>
<proteinExistence type="inferred from homology"/>
<dbReference type="Proteomes" id="UP000037977">
    <property type="component" value="Unassembled WGS sequence"/>
</dbReference>
<protein>
    <recommendedName>
        <fullName evidence="7">Aspartate carbamoyltransferase</fullName>
        <ecNumber evidence="7">2.1.3.2</ecNumber>
    </recommendedName>
    <alternativeName>
        <fullName evidence="7">Aspartate transcarbamylase</fullName>
        <shortName evidence="7">ATCase</shortName>
    </alternativeName>
</protein>
<comment type="similarity">
    <text evidence="2 7">Belongs to the aspartate/ornithine carbamoyltransferase superfamily. ATCase family.</text>
</comment>
<evidence type="ECO:0000313" key="10">
    <source>
        <dbReference type="EMBL" id="KOY82607.1"/>
    </source>
</evidence>
<dbReference type="Pfam" id="PF02729">
    <property type="entry name" value="OTCace_N"/>
    <property type="match status" value="1"/>
</dbReference>
<comment type="function">
    <text evidence="5 7">Catalyzes the condensation of carbamoyl phosphate and aspartate to form carbamoyl aspartate and inorganic phosphate, the committed step in the de novo pyrimidine nucleotide biosynthesis pathway.</text>
</comment>
<feature type="domain" description="Aspartate/ornithine carbamoyltransferase carbamoyl-P binding" evidence="9">
    <location>
        <begin position="2"/>
        <end position="139"/>
    </location>
</feature>
<organism evidence="10 11">
    <name type="scientific">Lysinibacillus macroides</name>
    <dbReference type="NCBI Taxonomy" id="33935"/>
    <lineage>
        <taxon>Bacteria</taxon>
        <taxon>Bacillati</taxon>
        <taxon>Bacillota</taxon>
        <taxon>Bacilli</taxon>
        <taxon>Bacillales</taxon>
        <taxon>Bacillaceae</taxon>
        <taxon>Lysinibacillus</taxon>
    </lineage>
</organism>
<dbReference type="PANTHER" id="PTHR45753">
    <property type="entry name" value="ORNITHINE CARBAMOYLTRANSFERASE, MITOCHONDRIAL"/>
    <property type="match status" value="1"/>
</dbReference>
<feature type="binding site" evidence="7">
    <location>
        <position position="130"/>
    </location>
    <ligand>
        <name>carbamoyl phosphate</name>
        <dbReference type="ChEBI" id="CHEBI:58228"/>
    </ligand>
</feature>
<feature type="binding site" evidence="7">
    <location>
        <position position="99"/>
    </location>
    <ligand>
        <name>carbamoyl phosphate</name>
        <dbReference type="ChEBI" id="CHEBI:58228"/>
    </ligand>
</feature>
<dbReference type="PANTHER" id="PTHR45753:SF6">
    <property type="entry name" value="ASPARTATE CARBAMOYLTRANSFERASE"/>
    <property type="match status" value="1"/>
</dbReference>
<dbReference type="GO" id="GO:0004070">
    <property type="term" value="F:aspartate carbamoyltransferase activity"/>
    <property type="evidence" value="ECO:0007669"/>
    <property type="project" value="UniProtKB-UniRule"/>
</dbReference>
<sequence>MKNLLSMEHLTIEEIHHILDLAQAFENGEASSLARTHHVANLFFEPSTRTKTSFEMAERKIGCTVIPFDAGFSSVTKGETMYDTVKTLEMIGLDAVVIRATEDEYYNELLSGINVAVINAGDGAGQHPSQSLLDLYTIKKEFGKFEGLNITIAGDISHSRVAKSNAVALQRLGANVHFLCPEEWAGSFEAHHSWDDLIEISDVIMLLRVQHERHKVNKSFSKESYHQEYGLTIEREQQMKESAIIMHPAPVNRDVEIASELVECERSRIFEQVRNGVYTRMAIIETILKERE</sequence>
<keyword evidence="4 7" id="KW-0665">Pyrimidine biosynthesis</keyword>
<feature type="binding site" evidence="7">
    <location>
        <position position="250"/>
    </location>
    <ligand>
        <name>carbamoyl phosphate</name>
        <dbReference type="ChEBI" id="CHEBI:58228"/>
    </ligand>
</feature>
<dbReference type="InterPro" id="IPR006130">
    <property type="entry name" value="Asp/Orn_carbamoylTrfase"/>
</dbReference>
<dbReference type="Gene3D" id="3.40.50.1370">
    <property type="entry name" value="Aspartate/ornithine carbamoyltransferase"/>
    <property type="match status" value="2"/>
</dbReference>
<dbReference type="InterPro" id="IPR006131">
    <property type="entry name" value="Asp_carbamoyltransf_Asp/Orn-bd"/>
</dbReference>
<dbReference type="OrthoDB" id="9802587at2"/>
<comment type="catalytic activity">
    <reaction evidence="6 7">
        <text>carbamoyl phosphate + L-aspartate = N-carbamoyl-L-aspartate + phosphate + H(+)</text>
        <dbReference type="Rhea" id="RHEA:20013"/>
        <dbReference type="ChEBI" id="CHEBI:15378"/>
        <dbReference type="ChEBI" id="CHEBI:29991"/>
        <dbReference type="ChEBI" id="CHEBI:32814"/>
        <dbReference type="ChEBI" id="CHEBI:43474"/>
        <dbReference type="ChEBI" id="CHEBI:58228"/>
        <dbReference type="EC" id="2.1.3.2"/>
    </reaction>
</comment>
<evidence type="ECO:0000256" key="2">
    <source>
        <dbReference type="ARBA" id="ARBA00008896"/>
    </source>
</evidence>
<dbReference type="HAMAP" id="MF_00001">
    <property type="entry name" value="Asp_carb_tr"/>
    <property type="match status" value="1"/>
</dbReference>
<evidence type="ECO:0000256" key="5">
    <source>
        <dbReference type="ARBA" id="ARBA00043884"/>
    </source>
</evidence>
<dbReference type="NCBIfam" id="TIGR00670">
    <property type="entry name" value="asp_carb_tr"/>
    <property type="match status" value="1"/>
</dbReference>
<dbReference type="GO" id="GO:0016597">
    <property type="term" value="F:amino acid binding"/>
    <property type="evidence" value="ECO:0007669"/>
    <property type="project" value="InterPro"/>
</dbReference>
<dbReference type="STRING" id="33935.ADM90_04520"/>
<feature type="binding site" evidence="7">
    <location>
        <position position="49"/>
    </location>
    <ligand>
        <name>carbamoyl phosphate</name>
        <dbReference type="ChEBI" id="CHEBI:58228"/>
    </ligand>
</feature>
<dbReference type="EC" id="2.1.3.2" evidence="7"/>
<dbReference type="InterPro" id="IPR006132">
    <property type="entry name" value="Asp/Orn_carbamoyltranf_P-bd"/>
</dbReference>
<name>A0A0N0UWX2_9BACI</name>
<comment type="caution">
    <text evidence="10">The sequence shown here is derived from an EMBL/GenBank/DDBJ whole genome shotgun (WGS) entry which is preliminary data.</text>
</comment>
<dbReference type="GO" id="GO:0005829">
    <property type="term" value="C:cytosol"/>
    <property type="evidence" value="ECO:0007669"/>
    <property type="project" value="TreeGrafter"/>
</dbReference>
<feature type="binding site" evidence="7">
    <location>
        <position position="208"/>
    </location>
    <ligand>
        <name>L-aspartate</name>
        <dbReference type="ChEBI" id="CHEBI:29991"/>
    </ligand>
</feature>
<evidence type="ECO:0000259" key="8">
    <source>
        <dbReference type="Pfam" id="PF00185"/>
    </source>
</evidence>
<dbReference type="NCBIfam" id="NF002032">
    <property type="entry name" value="PRK00856.1"/>
    <property type="match status" value="1"/>
</dbReference>
<dbReference type="PRINTS" id="PR00100">
    <property type="entry name" value="AOTCASE"/>
</dbReference>
<feature type="domain" description="Aspartate/ornithine carbamoyltransferase Asp/Orn-binding" evidence="8">
    <location>
        <begin position="146"/>
        <end position="286"/>
    </location>
</feature>
<comment type="subunit">
    <text evidence="7">Heterododecamer (2C3:3R2) of six catalytic PyrB chains organized as two trimers (C3), and six regulatory PyrI chains organized as three dimers (R2).</text>
</comment>
<dbReference type="GO" id="GO:0006207">
    <property type="term" value="P:'de novo' pyrimidine nucleobase biosynthetic process"/>
    <property type="evidence" value="ECO:0007669"/>
    <property type="project" value="InterPro"/>
</dbReference>
<accession>A0A0N0UWX2</accession>
<dbReference type="PATRIC" id="fig|33935.3.peg.321"/>
<dbReference type="PROSITE" id="PS00097">
    <property type="entry name" value="CARBAMOYLTRANSFERASE"/>
    <property type="match status" value="1"/>
</dbReference>
<feature type="binding site" evidence="7">
    <location>
        <position position="77"/>
    </location>
    <ligand>
        <name>L-aspartate</name>
        <dbReference type="ChEBI" id="CHEBI:29991"/>
    </ligand>
</feature>
<gene>
    <name evidence="7" type="primary">pyrB</name>
    <name evidence="10" type="ORF">ADM90_04520</name>
</gene>
<dbReference type="SUPFAM" id="SSF53671">
    <property type="entry name" value="Aspartate/ornithine carbamoyltransferase"/>
    <property type="match status" value="1"/>
</dbReference>
<evidence type="ECO:0000256" key="1">
    <source>
        <dbReference type="ARBA" id="ARBA00004852"/>
    </source>
</evidence>
<dbReference type="GO" id="GO:0044205">
    <property type="term" value="P:'de novo' UMP biosynthetic process"/>
    <property type="evidence" value="ECO:0007669"/>
    <property type="project" value="UniProtKB-UniRule"/>
</dbReference>
<feature type="binding site" evidence="7">
    <location>
        <position position="50"/>
    </location>
    <ligand>
        <name>carbamoyl phosphate</name>
        <dbReference type="ChEBI" id="CHEBI:58228"/>
    </ligand>
</feature>
<reference evidence="10 11" key="1">
    <citation type="submission" date="2015-07" db="EMBL/GenBank/DDBJ databases">
        <title>Genome sequencing project for genomic taxonomy and phylogenomics of Bacillus-like bacteria.</title>
        <authorList>
            <person name="Liu B."/>
            <person name="Wang J."/>
            <person name="Zhu Y."/>
            <person name="Liu G."/>
            <person name="Chen Q."/>
            <person name="Chen Z."/>
            <person name="Che J."/>
            <person name="Ge C."/>
            <person name="Shi H."/>
            <person name="Pan Z."/>
            <person name="Liu X."/>
        </authorList>
    </citation>
    <scope>NUCLEOTIDE SEQUENCE [LARGE SCALE GENOMIC DNA]</scope>
    <source>
        <strain evidence="10 11">DSM 54</strain>
    </source>
</reference>
<feature type="binding site" evidence="7">
    <location>
        <position position="160"/>
    </location>
    <ligand>
        <name>L-aspartate</name>
        <dbReference type="ChEBI" id="CHEBI:29991"/>
    </ligand>
</feature>
<keyword evidence="11" id="KW-1185">Reference proteome</keyword>
<evidence type="ECO:0000256" key="7">
    <source>
        <dbReference type="HAMAP-Rule" id="MF_00001"/>
    </source>
</evidence>
<evidence type="ECO:0000256" key="3">
    <source>
        <dbReference type="ARBA" id="ARBA00022679"/>
    </source>
</evidence>
<dbReference type="Pfam" id="PF00185">
    <property type="entry name" value="OTCace"/>
    <property type="match status" value="1"/>
</dbReference>
<dbReference type="FunFam" id="3.40.50.1370:FF:000011">
    <property type="entry name" value="Aspartate carbamoyltransferase"/>
    <property type="match status" value="1"/>
</dbReference>
<dbReference type="InterPro" id="IPR002082">
    <property type="entry name" value="Asp_carbamoyltransf"/>
</dbReference>